<feature type="compositionally biased region" description="Low complexity" evidence="1">
    <location>
        <begin position="328"/>
        <end position="340"/>
    </location>
</feature>
<evidence type="ECO:0000313" key="3">
    <source>
        <dbReference type="EMBL" id="KAF2238031.1"/>
    </source>
</evidence>
<reference evidence="3" key="1">
    <citation type="journal article" date="2020" name="Stud. Mycol.">
        <title>101 Dothideomycetes genomes: a test case for predicting lifestyles and emergence of pathogens.</title>
        <authorList>
            <person name="Haridas S."/>
            <person name="Albert R."/>
            <person name="Binder M."/>
            <person name="Bloem J."/>
            <person name="Labutti K."/>
            <person name="Salamov A."/>
            <person name="Andreopoulos B."/>
            <person name="Baker S."/>
            <person name="Barry K."/>
            <person name="Bills G."/>
            <person name="Bluhm B."/>
            <person name="Cannon C."/>
            <person name="Castanera R."/>
            <person name="Culley D."/>
            <person name="Daum C."/>
            <person name="Ezra D."/>
            <person name="Gonzalez J."/>
            <person name="Henrissat B."/>
            <person name="Kuo A."/>
            <person name="Liang C."/>
            <person name="Lipzen A."/>
            <person name="Lutzoni F."/>
            <person name="Magnuson J."/>
            <person name="Mondo S."/>
            <person name="Nolan M."/>
            <person name="Ohm R."/>
            <person name="Pangilinan J."/>
            <person name="Park H.-J."/>
            <person name="Ramirez L."/>
            <person name="Alfaro M."/>
            <person name="Sun H."/>
            <person name="Tritt A."/>
            <person name="Yoshinaga Y."/>
            <person name="Zwiers L.-H."/>
            <person name="Turgeon B."/>
            <person name="Goodwin S."/>
            <person name="Spatafora J."/>
            <person name="Crous P."/>
            <person name="Grigoriev I."/>
        </authorList>
    </citation>
    <scope>NUCLEOTIDE SEQUENCE</scope>
    <source>
        <strain evidence="3">Tuck. ex Michener</strain>
    </source>
</reference>
<feature type="region of interest" description="Disordered" evidence="1">
    <location>
        <begin position="317"/>
        <end position="387"/>
    </location>
</feature>
<dbReference type="Proteomes" id="UP000800092">
    <property type="component" value="Unassembled WGS sequence"/>
</dbReference>
<protein>
    <recommendedName>
        <fullName evidence="2">DUF7896 domain-containing protein</fullName>
    </recommendedName>
</protein>
<evidence type="ECO:0000256" key="1">
    <source>
        <dbReference type="SAM" id="MobiDB-lite"/>
    </source>
</evidence>
<dbReference type="AlphaFoldDB" id="A0A6A6HJ86"/>
<dbReference type="PANTHER" id="PTHR42031:SF1">
    <property type="entry name" value="KEY LIME PATHOGENICITY PROTEIN"/>
    <property type="match status" value="1"/>
</dbReference>
<dbReference type="Pfam" id="PF25438">
    <property type="entry name" value="DUF7896"/>
    <property type="match status" value="1"/>
</dbReference>
<accession>A0A6A6HJ86</accession>
<feature type="compositionally biased region" description="Low complexity" evidence="1">
    <location>
        <begin position="349"/>
        <end position="359"/>
    </location>
</feature>
<dbReference type="InterPro" id="IPR057218">
    <property type="entry name" value="DUF7896"/>
</dbReference>
<gene>
    <name evidence="3" type="ORF">EV356DRAFT_529526</name>
</gene>
<organism evidence="3 4">
    <name type="scientific">Viridothelium virens</name>
    <name type="common">Speckled blister lichen</name>
    <name type="synonym">Trypethelium virens</name>
    <dbReference type="NCBI Taxonomy" id="1048519"/>
    <lineage>
        <taxon>Eukaryota</taxon>
        <taxon>Fungi</taxon>
        <taxon>Dikarya</taxon>
        <taxon>Ascomycota</taxon>
        <taxon>Pezizomycotina</taxon>
        <taxon>Dothideomycetes</taxon>
        <taxon>Dothideomycetes incertae sedis</taxon>
        <taxon>Trypetheliales</taxon>
        <taxon>Trypetheliaceae</taxon>
        <taxon>Viridothelium</taxon>
    </lineage>
</organism>
<keyword evidence="4" id="KW-1185">Reference proteome</keyword>
<name>A0A6A6HJ86_VIRVR</name>
<proteinExistence type="predicted"/>
<sequence length="577" mass="64324">MAQLAESEPLLQHLIREKQNIWTENAHLPVEERQHLWNCRQAELGSRIGINCQSNNAQRPANVPRSVSCDLSMVAPQCSAQALPPSMNRGQDLSVQSAPAAVSMSRTPSTFAVADDQFTLGSHYALRGVDWYDNASPNYILDSTAHDSQLYQAGLQTSSSAQFADLNVYDDPSDYILTMADHSNLNSLQNDSLFSQSWSTSDNMLSPRTPSSTELCSDSTLTSQLSRQSSLAASSSQDAFDMARNQSNVSSFSNHCFDGQLSPITLSSSEKANGSPIAFSESQRSHLLSHCDFTGDEAYASRQFPYLLSAQSSFPLNDSTGEMDRSLSSESNGSQSSLSNRAHRRRQEQIAQAARPIAPKSDSEAVTSLQQQPEHKMVRIESHDGTSKHVAAIKRAPYVRPQHPKIMCKHCNDHPEGFRGEHELRRHTERVHARMRKVWVTVDKSEDKSFLSKCKACRIGKRYGVYYNAAAHLRRAHFAPRKRGRKCKGDEKRGGKAGGDWPSMDWLKQHGWLQEVEELVPEHASDKITEDSDESEPISPAVDTVLQQMLNAQHSVDYMFAHSQPYGYFSNGAWFDQ</sequence>
<dbReference type="OrthoDB" id="5377599at2759"/>
<feature type="domain" description="DUF7896" evidence="2">
    <location>
        <begin position="436"/>
        <end position="516"/>
    </location>
</feature>
<evidence type="ECO:0000259" key="2">
    <source>
        <dbReference type="Pfam" id="PF25438"/>
    </source>
</evidence>
<dbReference type="EMBL" id="ML991777">
    <property type="protein sequence ID" value="KAF2238031.1"/>
    <property type="molecule type" value="Genomic_DNA"/>
</dbReference>
<evidence type="ECO:0000313" key="4">
    <source>
        <dbReference type="Proteomes" id="UP000800092"/>
    </source>
</evidence>
<feature type="compositionally biased region" description="Basic and acidic residues" evidence="1">
    <location>
        <begin position="373"/>
        <end position="387"/>
    </location>
</feature>
<dbReference type="PANTHER" id="PTHR42031">
    <property type="entry name" value="KEY LIME PATHOGENICITY PROTEIN"/>
    <property type="match status" value="1"/>
</dbReference>